<dbReference type="SUPFAM" id="SSF49899">
    <property type="entry name" value="Concanavalin A-like lectins/glucanases"/>
    <property type="match status" value="2"/>
</dbReference>
<dbReference type="Pfam" id="PF05345">
    <property type="entry name" value="He_PIG"/>
    <property type="match status" value="1"/>
</dbReference>
<dbReference type="OrthoDB" id="9768966at2"/>
<dbReference type="InterPro" id="IPR013783">
    <property type="entry name" value="Ig-like_fold"/>
</dbReference>
<organism evidence="8 9">
    <name type="scientific">Pontibacter ummariensis</name>
    <dbReference type="NCBI Taxonomy" id="1610492"/>
    <lineage>
        <taxon>Bacteria</taxon>
        <taxon>Pseudomonadati</taxon>
        <taxon>Bacteroidota</taxon>
        <taxon>Cytophagia</taxon>
        <taxon>Cytophagales</taxon>
        <taxon>Hymenobacteraceae</taxon>
        <taxon>Pontibacter</taxon>
    </lineage>
</organism>
<evidence type="ECO:0000313" key="9">
    <source>
        <dbReference type="Proteomes" id="UP000198432"/>
    </source>
</evidence>
<evidence type="ECO:0000259" key="7">
    <source>
        <dbReference type="PROSITE" id="PS50025"/>
    </source>
</evidence>
<keyword evidence="3" id="KW-0732">Signal</keyword>
<dbReference type="NCBIfam" id="TIGR04183">
    <property type="entry name" value="Por_Secre_tail"/>
    <property type="match status" value="1"/>
</dbReference>
<keyword evidence="6" id="KW-0812">Transmembrane</keyword>
<evidence type="ECO:0000256" key="1">
    <source>
        <dbReference type="ARBA" id="ARBA00001913"/>
    </source>
</evidence>
<dbReference type="RefSeq" id="WP_144266308.1">
    <property type="nucleotide sequence ID" value="NZ_FZOQ01000011.1"/>
</dbReference>
<feature type="transmembrane region" description="Helical" evidence="6">
    <location>
        <begin position="20"/>
        <end position="42"/>
    </location>
</feature>
<dbReference type="PROSITE" id="PS50025">
    <property type="entry name" value="LAM_G_DOMAIN"/>
    <property type="match status" value="1"/>
</dbReference>
<dbReference type="SMART" id="SM00560">
    <property type="entry name" value="LamGL"/>
    <property type="match status" value="2"/>
</dbReference>
<dbReference type="GO" id="GO:0005975">
    <property type="term" value="P:carbohydrate metabolic process"/>
    <property type="evidence" value="ECO:0007669"/>
    <property type="project" value="UniProtKB-ARBA"/>
</dbReference>
<keyword evidence="6" id="KW-1133">Transmembrane helix</keyword>
<dbReference type="Gene3D" id="2.60.120.200">
    <property type="match status" value="2"/>
</dbReference>
<protein>
    <submittedName>
        <fullName evidence="8">Por secretion system C-terminal sorting domain-containing protein</fullName>
    </submittedName>
</protein>
<feature type="domain" description="Laminin G" evidence="7">
    <location>
        <begin position="96"/>
        <end position="270"/>
    </location>
</feature>
<evidence type="ECO:0000313" key="8">
    <source>
        <dbReference type="EMBL" id="SNS67627.1"/>
    </source>
</evidence>
<proteinExistence type="predicted"/>
<dbReference type="PANTHER" id="PTHR19277">
    <property type="entry name" value="PENTRAXIN"/>
    <property type="match status" value="1"/>
</dbReference>
<reference evidence="9" key="1">
    <citation type="submission" date="2017-06" db="EMBL/GenBank/DDBJ databases">
        <authorList>
            <person name="Varghese N."/>
            <person name="Submissions S."/>
        </authorList>
    </citation>
    <scope>NUCLEOTIDE SEQUENCE [LARGE SCALE GENOMIC DNA]</scope>
    <source>
        <strain evidence="9">NKM1</strain>
    </source>
</reference>
<evidence type="ECO:0000256" key="4">
    <source>
        <dbReference type="ARBA" id="ARBA00022837"/>
    </source>
</evidence>
<dbReference type="PANTHER" id="PTHR19277:SF125">
    <property type="entry name" value="B6"/>
    <property type="match status" value="1"/>
</dbReference>
<gene>
    <name evidence="8" type="ORF">SAMN06296052_11126</name>
</gene>
<dbReference type="InterPro" id="IPR026444">
    <property type="entry name" value="Secre_tail"/>
</dbReference>
<keyword evidence="2" id="KW-0479">Metal-binding</keyword>
<dbReference type="AlphaFoldDB" id="A0A239GEJ9"/>
<dbReference type="Pfam" id="PF18962">
    <property type="entry name" value="Por_Secre_tail"/>
    <property type="match status" value="1"/>
</dbReference>
<dbReference type="GO" id="GO:0046872">
    <property type="term" value="F:metal ion binding"/>
    <property type="evidence" value="ECO:0007669"/>
    <property type="project" value="UniProtKB-KW"/>
</dbReference>
<dbReference type="Gene3D" id="2.60.40.10">
    <property type="entry name" value="Immunoglobulins"/>
    <property type="match status" value="1"/>
</dbReference>
<dbReference type="Pfam" id="PF13385">
    <property type="entry name" value="Laminin_G_3"/>
    <property type="match status" value="2"/>
</dbReference>
<evidence type="ECO:0000256" key="6">
    <source>
        <dbReference type="SAM" id="Phobius"/>
    </source>
</evidence>
<dbReference type="InterPro" id="IPR051360">
    <property type="entry name" value="Neuronal_Pentraxin_Related"/>
</dbReference>
<evidence type="ECO:0000256" key="5">
    <source>
        <dbReference type="ARBA" id="ARBA00023157"/>
    </source>
</evidence>
<dbReference type="InterPro" id="IPR006558">
    <property type="entry name" value="LamG-like"/>
</dbReference>
<comment type="cofactor">
    <cofactor evidence="1">
        <name>Ca(2+)</name>
        <dbReference type="ChEBI" id="CHEBI:29108"/>
    </cofactor>
</comment>
<keyword evidence="5" id="KW-1015">Disulfide bond</keyword>
<keyword evidence="6" id="KW-0472">Membrane</keyword>
<dbReference type="SMART" id="SM00282">
    <property type="entry name" value="LamG"/>
    <property type="match status" value="2"/>
</dbReference>
<dbReference type="InterPro" id="IPR001791">
    <property type="entry name" value="Laminin_G"/>
</dbReference>
<dbReference type="EMBL" id="FZOQ01000011">
    <property type="protein sequence ID" value="SNS67627.1"/>
    <property type="molecule type" value="Genomic_DNA"/>
</dbReference>
<evidence type="ECO:0000256" key="3">
    <source>
        <dbReference type="ARBA" id="ARBA00022729"/>
    </source>
</evidence>
<dbReference type="Proteomes" id="UP000198432">
    <property type="component" value="Unassembled WGS sequence"/>
</dbReference>
<keyword evidence="9" id="KW-1185">Reference proteome</keyword>
<dbReference type="GO" id="GO:0004553">
    <property type="term" value="F:hydrolase activity, hydrolyzing O-glycosyl compounds"/>
    <property type="evidence" value="ECO:0007669"/>
    <property type="project" value="UniProtKB-ARBA"/>
</dbReference>
<dbReference type="InterPro" id="IPR013320">
    <property type="entry name" value="ConA-like_dom_sf"/>
</dbReference>
<accession>A0A239GEJ9</accession>
<sequence length="768" mass="85205">MRKEYPPCFGAPFTQNLISLFGLLQFYKLQVLAFLFVGLLFMKPAVAFGVSECPPGLQHYFGFDEPQDGGYVDLVSGNKATCTSCPSTAASLFAGGQQFKENKVNFHDISNFNWGVNGSFTISFWMKTTAKPSQNMVIVGRSAEESQMMWWAGVDTEGYAVFELYDKERNGFLMRHEGKKLNDGKWHHIAVARDDNMKFNKLYVDGYEVEGFEYFYKTGFESNALLNIGYLSRDKGYYYTGLLDELMVHSRALEYTEVLEQYNNGAGNYCGPKQIAPRIVSEAKTFGVQGQGYTYAIKATGNPAPGFKLVSGPAGMSVSATDGTVEWVPASAGKYKVVLSAENSIGKDEQQFEVEVKKGLDEPNGIQHHWMLNETSGVKYKDFYTPYEALSAENTKPAPVFGVVGTGQYFDGKDDAVEVSKSVNFDWEANANFSIELWVKTTASTAGNRVFIGRDAEDSYMHWWVGADEKGQAGFQLLNTDFDGTYVGNSGPKLNDGKWHQVVAVRNSKQQLNSLYVDGALVAEKSHVYRKGFSTLAAVTFGYMKITDGYHYEGTLDEVKLFGRALSASEIQERYSKVYGAITELIKFEGHYAINTVNLDWETAAEYNNDYFTVERGANGKDYTEIGNVKAAGTTSFKTDYKFVDEQPLNGLNYYRLKIVKKDGLFTYSPTVVIEKTGPTASAFYVYPNPTSGGEVNIKVTNLTKDGSVQFILTDLSGRKLLQNIVVADAVGAIQLVLPVPEKLKSGLYLLSVVTNTKTLSRKLVVVR</sequence>
<evidence type="ECO:0000256" key="2">
    <source>
        <dbReference type="ARBA" id="ARBA00022723"/>
    </source>
</evidence>
<keyword evidence="4" id="KW-0106">Calcium</keyword>
<name>A0A239GEJ9_9BACT</name>